<dbReference type="Proteomes" id="UP000054662">
    <property type="component" value="Unassembled WGS sequence"/>
</dbReference>
<evidence type="ECO:0000256" key="1">
    <source>
        <dbReference type="ARBA" id="ARBA00023015"/>
    </source>
</evidence>
<keyword evidence="2" id="KW-0238">DNA-binding</keyword>
<comment type="caution">
    <text evidence="5">The sequence shown here is derived from an EMBL/GenBank/DDBJ whole genome shotgun (WGS) entry which is preliminary data.</text>
</comment>
<dbReference type="RefSeq" id="WP_058491738.1">
    <property type="nucleotide sequence ID" value="NZ_CBCRUR010000002.1"/>
</dbReference>
<dbReference type="STRING" id="45076.Lwor_0097"/>
<evidence type="ECO:0000256" key="3">
    <source>
        <dbReference type="ARBA" id="ARBA00023163"/>
    </source>
</evidence>
<dbReference type="EMBL" id="LNZC01000002">
    <property type="protein sequence ID" value="KTD81794.1"/>
    <property type="molecule type" value="Genomic_DNA"/>
</dbReference>
<evidence type="ECO:0000256" key="2">
    <source>
        <dbReference type="ARBA" id="ARBA00023125"/>
    </source>
</evidence>
<keyword evidence="3" id="KW-0804">Transcription</keyword>
<dbReference type="PANTHER" id="PTHR42756:SF1">
    <property type="entry name" value="TRANSCRIPTIONAL REPRESSOR OF EMRAB OPERON"/>
    <property type="match status" value="1"/>
</dbReference>
<dbReference type="Gene3D" id="1.10.10.10">
    <property type="entry name" value="Winged helix-like DNA-binding domain superfamily/Winged helix DNA-binding domain"/>
    <property type="match status" value="1"/>
</dbReference>
<accession>A0A0W1AKG9</accession>
<dbReference type="InterPro" id="IPR000835">
    <property type="entry name" value="HTH_MarR-typ"/>
</dbReference>
<dbReference type="PANTHER" id="PTHR42756">
    <property type="entry name" value="TRANSCRIPTIONAL REGULATOR, MARR"/>
    <property type="match status" value="1"/>
</dbReference>
<dbReference type="InterPro" id="IPR023187">
    <property type="entry name" value="Tscrpt_reg_MarR-type_CS"/>
</dbReference>
<feature type="domain" description="HTH marR-type" evidence="4">
    <location>
        <begin position="1"/>
        <end position="138"/>
    </location>
</feature>
<evidence type="ECO:0000259" key="4">
    <source>
        <dbReference type="PROSITE" id="PS50995"/>
    </source>
</evidence>
<evidence type="ECO:0000313" key="6">
    <source>
        <dbReference type="Proteomes" id="UP000054662"/>
    </source>
</evidence>
<dbReference type="Pfam" id="PF01047">
    <property type="entry name" value="MarR"/>
    <property type="match status" value="1"/>
</dbReference>
<dbReference type="GO" id="GO:0003700">
    <property type="term" value="F:DNA-binding transcription factor activity"/>
    <property type="evidence" value="ECO:0007669"/>
    <property type="project" value="InterPro"/>
</dbReference>
<dbReference type="PRINTS" id="PR00598">
    <property type="entry name" value="HTHMARR"/>
</dbReference>
<reference evidence="5 6" key="1">
    <citation type="submission" date="2015-11" db="EMBL/GenBank/DDBJ databases">
        <title>Genomic analysis of 38 Legionella species identifies large and diverse effector repertoires.</title>
        <authorList>
            <person name="Burstein D."/>
            <person name="Amaro F."/>
            <person name="Zusman T."/>
            <person name="Lifshitz Z."/>
            <person name="Cohen O."/>
            <person name="Gilbert J.A."/>
            <person name="Pupko T."/>
            <person name="Shuman H.A."/>
            <person name="Segal G."/>
        </authorList>
    </citation>
    <scope>NUCLEOTIDE SEQUENCE [LARGE SCALE GENOMIC DNA]</scope>
    <source>
        <strain evidence="5 6">ATCC 49508</strain>
    </source>
</reference>
<sequence length="149" mass="17263">MHFKLNEHTGVLIKKAARLFERVANINLDELGVTYAQTIFLVRLLERDGQNQMELTKSAGLKQPSVVRILDRMERDGLVNRIRNKEDKRSYHFYLTDKAKEAYKKLQAQGNTMQQIATGPMEETVITQLNQNILKIIDNLQTFIDNNKC</sequence>
<organism evidence="5 6">
    <name type="scientific">Legionella worsleiensis</name>
    <dbReference type="NCBI Taxonomy" id="45076"/>
    <lineage>
        <taxon>Bacteria</taxon>
        <taxon>Pseudomonadati</taxon>
        <taxon>Pseudomonadota</taxon>
        <taxon>Gammaproteobacteria</taxon>
        <taxon>Legionellales</taxon>
        <taxon>Legionellaceae</taxon>
        <taxon>Legionella</taxon>
    </lineage>
</organism>
<keyword evidence="1" id="KW-0805">Transcription regulation</keyword>
<evidence type="ECO:0000313" key="5">
    <source>
        <dbReference type="EMBL" id="KTD81794.1"/>
    </source>
</evidence>
<dbReference type="PATRIC" id="fig|45076.6.peg.104"/>
<dbReference type="SMART" id="SM00347">
    <property type="entry name" value="HTH_MARR"/>
    <property type="match status" value="1"/>
</dbReference>
<dbReference type="PROSITE" id="PS50995">
    <property type="entry name" value="HTH_MARR_2"/>
    <property type="match status" value="1"/>
</dbReference>
<dbReference type="SUPFAM" id="SSF46785">
    <property type="entry name" value="Winged helix' DNA-binding domain"/>
    <property type="match status" value="1"/>
</dbReference>
<dbReference type="AlphaFoldDB" id="A0A0W1AKG9"/>
<dbReference type="PROSITE" id="PS01117">
    <property type="entry name" value="HTH_MARR_1"/>
    <property type="match status" value="1"/>
</dbReference>
<dbReference type="GO" id="GO:0003677">
    <property type="term" value="F:DNA binding"/>
    <property type="evidence" value="ECO:0007669"/>
    <property type="project" value="UniProtKB-KW"/>
</dbReference>
<name>A0A0W1AKG9_9GAMM</name>
<proteinExistence type="predicted"/>
<dbReference type="InterPro" id="IPR036388">
    <property type="entry name" value="WH-like_DNA-bd_sf"/>
</dbReference>
<dbReference type="InterPro" id="IPR036390">
    <property type="entry name" value="WH_DNA-bd_sf"/>
</dbReference>
<gene>
    <name evidence="5" type="ORF">Lwor_0097</name>
</gene>
<protein>
    <submittedName>
        <fullName evidence="5">MarR family transporter transcriptional regulator</fullName>
    </submittedName>
</protein>
<dbReference type="OrthoDB" id="9806864at2"/>
<keyword evidence="6" id="KW-1185">Reference proteome</keyword>